<sequence>MFLTLHTIFKGAMEERIRRTVTKQCKVIFPNTLNANNTLFGGEAMKWMDEVAYITATRFTRQKMFTLKTEDIKFLKTIAPNSIVEVIGRVEKADPIKLRVVLEMYAEDMFSDTREKVMESVFIFVALNDNNKPVRIDYSRFEREFALA</sequence>
<evidence type="ECO:0000256" key="1">
    <source>
        <dbReference type="ARBA" id="ARBA00010458"/>
    </source>
</evidence>
<evidence type="ECO:0000256" key="3">
    <source>
        <dbReference type="PROSITE-ProRule" id="PRU01106"/>
    </source>
</evidence>
<evidence type="ECO:0000313" key="5">
    <source>
        <dbReference type="EMBL" id="QWG05679.1"/>
    </source>
</evidence>
<protein>
    <submittedName>
        <fullName evidence="5">Acyl-CoA thioesterase</fullName>
    </submittedName>
</protein>
<keyword evidence="2 3" id="KW-0378">Hydrolase</keyword>
<name>A0ABX8GQ09_9BACT</name>
<dbReference type="Gene3D" id="3.10.129.10">
    <property type="entry name" value="Hotdog Thioesterase"/>
    <property type="match status" value="1"/>
</dbReference>
<dbReference type="PANTHER" id="PTHR11049:SF24">
    <property type="entry name" value="CYTOSOLIC ACYL COENZYME A THIOESTER HYDROLASE"/>
    <property type="match status" value="1"/>
</dbReference>
<dbReference type="InterPro" id="IPR006683">
    <property type="entry name" value="Thioestr_dom"/>
</dbReference>
<dbReference type="InterPro" id="IPR033120">
    <property type="entry name" value="HOTDOG_ACOT"/>
</dbReference>
<proteinExistence type="inferred from homology"/>
<dbReference type="PANTHER" id="PTHR11049">
    <property type="entry name" value="ACYL COENZYME A THIOESTER HYDROLASE"/>
    <property type="match status" value="1"/>
</dbReference>
<dbReference type="SUPFAM" id="SSF54637">
    <property type="entry name" value="Thioesterase/thiol ester dehydrase-isomerase"/>
    <property type="match status" value="1"/>
</dbReference>
<comment type="similarity">
    <text evidence="1">Belongs to the acyl coenzyme A hydrolase family.</text>
</comment>
<accession>A0ABX8GQ09</accession>
<organism evidence="5 6">
    <name type="scientific">Flammeovirga kamogawensis</name>
    <dbReference type="NCBI Taxonomy" id="373891"/>
    <lineage>
        <taxon>Bacteria</taxon>
        <taxon>Pseudomonadati</taxon>
        <taxon>Bacteroidota</taxon>
        <taxon>Cytophagia</taxon>
        <taxon>Cytophagales</taxon>
        <taxon>Flammeovirgaceae</taxon>
        <taxon>Flammeovirga</taxon>
    </lineage>
</organism>
<dbReference type="InterPro" id="IPR029069">
    <property type="entry name" value="HotDog_dom_sf"/>
</dbReference>
<reference evidence="5 6" key="1">
    <citation type="submission" date="2021-05" db="EMBL/GenBank/DDBJ databases">
        <title>Comparative genomic studies on the polysaccharide-degrading batcterial strains of the Flammeovirga genus.</title>
        <authorList>
            <person name="Zewei F."/>
            <person name="Zheng Z."/>
            <person name="Yu L."/>
            <person name="Ruyue G."/>
            <person name="Yanhong M."/>
            <person name="Yuanyuan C."/>
            <person name="Jingyan G."/>
            <person name="Wenjun H."/>
        </authorList>
    </citation>
    <scope>NUCLEOTIDE SEQUENCE [LARGE SCALE GENOMIC DNA]</scope>
    <source>
        <strain evidence="5 6">YS10</strain>
    </source>
</reference>
<dbReference type="InterPro" id="IPR040170">
    <property type="entry name" value="Cytosol_ACT"/>
</dbReference>
<dbReference type="CDD" id="cd03442">
    <property type="entry name" value="BFIT_BACH"/>
    <property type="match status" value="1"/>
</dbReference>
<dbReference type="PROSITE" id="PS51770">
    <property type="entry name" value="HOTDOG_ACOT"/>
    <property type="match status" value="1"/>
</dbReference>
<gene>
    <name evidence="5" type="ORF">KM029_09815</name>
</gene>
<dbReference type="Proteomes" id="UP000682802">
    <property type="component" value="Chromosome 1"/>
</dbReference>
<evidence type="ECO:0000259" key="4">
    <source>
        <dbReference type="PROSITE" id="PS51770"/>
    </source>
</evidence>
<feature type="domain" description="HotDog ACOT-type" evidence="4">
    <location>
        <begin position="18"/>
        <end position="130"/>
    </location>
</feature>
<dbReference type="Pfam" id="PF03061">
    <property type="entry name" value="4HBT"/>
    <property type="match status" value="1"/>
</dbReference>
<keyword evidence="6" id="KW-1185">Reference proteome</keyword>
<evidence type="ECO:0000256" key="2">
    <source>
        <dbReference type="ARBA" id="ARBA00022801"/>
    </source>
</evidence>
<dbReference type="EMBL" id="CP076128">
    <property type="protein sequence ID" value="QWG05679.1"/>
    <property type="molecule type" value="Genomic_DNA"/>
</dbReference>
<dbReference type="RefSeq" id="WP_205125430.1">
    <property type="nucleotide sequence ID" value="NZ_CP076128.1"/>
</dbReference>
<evidence type="ECO:0000313" key="6">
    <source>
        <dbReference type="Proteomes" id="UP000682802"/>
    </source>
</evidence>